<protein>
    <recommendedName>
        <fullName evidence="4">Molecular chaperone</fullName>
    </recommendedName>
</protein>
<dbReference type="InterPro" id="IPR020945">
    <property type="entry name" value="DMSO/NO3_reduct_chaperone"/>
</dbReference>
<dbReference type="InterPro" id="IPR036411">
    <property type="entry name" value="TorD-like_sf"/>
</dbReference>
<comment type="caution">
    <text evidence="2">The sequence shown here is derived from an EMBL/GenBank/DDBJ whole genome shotgun (WGS) entry which is preliminary data.</text>
</comment>
<evidence type="ECO:0008006" key="4">
    <source>
        <dbReference type="Google" id="ProtNLM"/>
    </source>
</evidence>
<name>A0A2T3KND4_9GAMM</name>
<proteinExistence type="predicted"/>
<dbReference type="EMBL" id="PYNF01000001">
    <property type="protein sequence ID" value="PSV01586.1"/>
    <property type="molecule type" value="Genomic_DNA"/>
</dbReference>
<evidence type="ECO:0000313" key="3">
    <source>
        <dbReference type="Proteomes" id="UP000241426"/>
    </source>
</evidence>
<dbReference type="PANTHER" id="PTHR34227">
    <property type="entry name" value="CHAPERONE PROTEIN YCDY"/>
    <property type="match status" value="1"/>
</dbReference>
<dbReference type="InterPro" id="IPR050289">
    <property type="entry name" value="TorD/DmsD_chaperones"/>
</dbReference>
<sequence>MNNMEVYNDVLIKYGLISKIIGSLFYYRPCDYSNKGMFAIVNIKSNDENNDELTGELLLLLNEFSISNIESLISTHDEYFMGIGSMPLPPWGSVYLDRESVIFGLSMQEFKTFISRVGIEFETNNNDPLDHIGLMFMALGELLDIQQQQPAMEEINELLSCHLLPWSQYYIDQLCALLKTEQSTTSAYFLLAEFTRKFQQQLIEEFNINIDKKQIFKY</sequence>
<accession>A0A2T3KND4</accession>
<reference evidence="2 3" key="1">
    <citation type="submission" date="2018-01" db="EMBL/GenBank/DDBJ databases">
        <title>Whole genome sequencing of Histamine producing bacteria.</title>
        <authorList>
            <person name="Butler K."/>
        </authorList>
    </citation>
    <scope>NUCLEOTIDE SEQUENCE [LARGE SCALE GENOMIC DNA]</scope>
    <source>
        <strain evidence="2 3">FS-7.2</strain>
    </source>
</reference>
<evidence type="ECO:0000256" key="1">
    <source>
        <dbReference type="ARBA" id="ARBA00023186"/>
    </source>
</evidence>
<organism evidence="2 3">
    <name type="scientific">Photobacterium kishitanii</name>
    <dbReference type="NCBI Taxonomy" id="318456"/>
    <lineage>
        <taxon>Bacteria</taxon>
        <taxon>Pseudomonadati</taxon>
        <taxon>Pseudomonadota</taxon>
        <taxon>Gammaproteobacteria</taxon>
        <taxon>Vibrionales</taxon>
        <taxon>Vibrionaceae</taxon>
        <taxon>Photobacterium</taxon>
    </lineage>
</organism>
<dbReference type="AlphaFoldDB" id="A0A2T3KND4"/>
<evidence type="ECO:0000313" key="2">
    <source>
        <dbReference type="EMBL" id="PSV01586.1"/>
    </source>
</evidence>
<dbReference type="PANTHER" id="PTHR34227:SF13">
    <property type="entry name" value="TAT PROOFREADING CHAPERONE DMSD-RELATED"/>
    <property type="match status" value="1"/>
</dbReference>
<gene>
    <name evidence="2" type="ORF">C9J27_00545</name>
</gene>
<dbReference type="Proteomes" id="UP000241426">
    <property type="component" value="Unassembled WGS sequence"/>
</dbReference>
<dbReference type="SUPFAM" id="SSF89155">
    <property type="entry name" value="TorD-like"/>
    <property type="match status" value="1"/>
</dbReference>
<dbReference type="Gene3D" id="1.10.3480.10">
    <property type="entry name" value="TorD-like"/>
    <property type="match status" value="1"/>
</dbReference>
<dbReference type="Pfam" id="PF02613">
    <property type="entry name" value="Nitrate_red_del"/>
    <property type="match status" value="1"/>
</dbReference>
<keyword evidence="1" id="KW-0143">Chaperone</keyword>